<comment type="caution">
    <text evidence="2">The sequence shown here is derived from an EMBL/GenBank/DDBJ whole genome shotgun (WGS) entry which is preliminary data.</text>
</comment>
<accession>A0A7X1DDV3</accession>
<evidence type="ECO:0000313" key="4">
    <source>
        <dbReference type="Proteomes" id="UP000558070"/>
    </source>
</evidence>
<reference evidence="3 4" key="1">
    <citation type="submission" date="2020-03" db="EMBL/GenBank/DDBJ databases">
        <title>Soil Listeria distribution.</title>
        <authorList>
            <person name="Liao J."/>
            <person name="Wiedmann M."/>
        </authorList>
    </citation>
    <scope>NUCLEOTIDE SEQUENCE [LARGE SCALE GENOMIC DNA]</scope>
    <source>
        <strain evidence="2 4">FSL L7-0072</strain>
        <strain evidence="1 3">FSL L7-1699</strain>
    </source>
</reference>
<organism evidence="2 4">
    <name type="scientific">Listeria farberi</name>
    <dbReference type="NCBI Taxonomy" id="2713500"/>
    <lineage>
        <taxon>Bacteria</taxon>
        <taxon>Bacillati</taxon>
        <taxon>Bacillota</taxon>
        <taxon>Bacilli</taxon>
        <taxon>Bacillales</taxon>
        <taxon>Listeriaceae</taxon>
        <taxon>Listeria</taxon>
    </lineage>
</organism>
<protein>
    <submittedName>
        <fullName evidence="2">Uncharacterized protein</fullName>
    </submittedName>
</protein>
<evidence type="ECO:0000313" key="1">
    <source>
        <dbReference type="EMBL" id="MBC1374388.1"/>
    </source>
</evidence>
<name>A0A7X1DDV3_9LIST</name>
<dbReference type="Proteomes" id="UP000558070">
    <property type="component" value="Unassembled WGS sequence"/>
</dbReference>
<gene>
    <name evidence="1" type="ORF">HB839_02470</name>
    <name evidence="2" type="ORF">HCB47_03260</name>
</gene>
<proteinExistence type="predicted"/>
<evidence type="ECO:0000313" key="2">
    <source>
        <dbReference type="EMBL" id="MBC2286656.1"/>
    </source>
</evidence>
<dbReference type="Proteomes" id="UP000518829">
    <property type="component" value="Unassembled WGS sequence"/>
</dbReference>
<sequence length="218" mass="26080">MKKNDFLKTIILKLKTNCPNWCKNVKQSRNVLEFTIEKDKKYFIISFDTPSHGKGLYHIQVNMYIYNMEITNIKKYFISKNRESVYFGNYNILPAGELERNYFFQVEDEEDDYKVDNILKNIMEYYYPIAYGMTADYNSILARVYDNNFLIGIRDRFTTLSIMAFSLNNEAWIYNTLIPIIKEKKLGENTNSIFYEYMNHSNAEDNILNPIRQLFLKR</sequence>
<dbReference type="AlphaFoldDB" id="A0A7X1DDV3"/>
<dbReference type="RefSeq" id="WP_185318590.1">
    <property type="nucleotide sequence ID" value="NZ_JAARPH010000001.1"/>
</dbReference>
<dbReference type="EMBL" id="JAARZO010000001">
    <property type="protein sequence ID" value="MBC2286656.1"/>
    <property type="molecule type" value="Genomic_DNA"/>
</dbReference>
<evidence type="ECO:0000313" key="3">
    <source>
        <dbReference type="Proteomes" id="UP000518829"/>
    </source>
</evidence>
<dbReference type="EMBL" id="JAARPH010000001">
    <property type="protein sequence ID" value="MBC1374388.1"/>
    <property type="molecule type" value="Genomic_DNA"/>
</dbReference>
<keyword evidence="3" id="KW-1185">Reference proteome</keyword>